<evidence type="ECO:0000313" key="1">
    <source>
        <dbReference type="EMBL" id="AOX17784.1"/>
    </source>
</evidence>
<proteinExistence type="predicted"/>
<sequence length="98" mass="10703">MRATSDKGHVAQEDILAILSVILETLQIQDKKLELLLKALSAPEKDEQLLPDTLQSLATVLKAYDAALSANNQLISAFPEVMSRAINQAFENHVADGF</sequence>
<evidence type="ECO:0000313" key="2">
    <source>
        <dbReference type="Proteomes" id="UP000179145"/>
    </source>
</evidence>
<dbReference type="KEGG" id="kba:A0U89_12245"/>
<dbReference type="AlphaFoldDB" id="A0A1D8UVW6"/>
<dbReference type="STRING" id="153496.A0U89_12245"/>
<name>A0A1D8UVW6_9PROT</name>
<keyword evidence="2" id="KW-1185">Reference proteome</keyword>
<dbReference type="RefSeq" id="WP_070403324.1">
    <property type="nucleotide sequence ID" value="NZ_BJVW01000034.1"/>
</dbReference>
<gene>
    <name evidence="1" type="ORF">A0U89_12245</name>
</gene>
<accession>A0A1D8UVW6</accession>
<organism evidence="1 2">
    <name type="scientific">Kozakia baliensis</name>
    <dbReference type="NCBI Taxonomy" id="153496"/>
    <lineage>
        <taxon>Bacteria</taxon>
        <taxon>Pseudomonadati</taxon>
        <taxon>Pseudomonadota</taxon>
        <taxon>Alphaproteobacteria</taxon>
        <taxon>Acetobacterales</taxon>
        <taxon>Acetobacteraceae</taxon>
        <taxon>Kozakia</taxon>
    </lineage>
</organism>
<dbReference type="EMBL" id="CP014674">
    <property type="protein sequence ID" value="AOX17784.1"/>
    <property type="molecule type" value="Genomic_DNA"/>
</dbReference>
<protein>
    <submittedName>
        <fullName evidence="1">Uncharacterized protein</fullName>
    </submittedName>
</protein>
<dbReference type="Proteomes" id="UP000179145">
    <property type="component" value="Chromosome"/>
</dbReference>
<reference evidence="1 2" key="1">
    <citation type="journal article" date="2016" name="Microb. Cell Fact.">
        <title>Dissection of exopolysaccharide biosynthesis in Kozakia baliensis.</title>
        <authorList>
            <person name="Brandt J.U."/>
            <person name="Jakob F."/>
            <person name="Behr J."/>
            <person name="Geissler A.J."/>
            <person name="Vogel R.F."/>
        </authorList>
    </citation>
    <scope>NUCLEOTIDE SEQUENCE [LARGE SCALE GENOMIC DNA]</scope>
    <source>
        <strain evidence="1 2">DSM 14400</strain>
    </source>
</reference>